<dbReference type="InterPro" id="IPR051551">
    <property type="entry name" value="Autotransporter_adhesion"/>
</dbReference>
<dbReference type="AlphaFoldDB" id="A0A380ZC71"/>
<dbReference type="Proteomes" id="UP000254950">
    <property type="component" value="Unassembled WGS sequence"/>
</dbReference>
<gene>
    <name evidence="3" type="ORF">NCTC12862_00348</name>
</gene>
<feature type="domain" description="Autotransporter" evidence="2">
    <location>
        <begin position="658"/>
        <end position="935"/>
    </location>
</feature>
<dbReference type="STRING" id="33044.GCA_900005695_00426"/>
<dbReference type="InterPro" id="IPR036709">
    <property type="entry name" value="Autotransporte_beta_dom_sf"/>
</dbReference>
<proteinExistence type="predicted"/>
<dbReference type="InterPro" id="IPR005546">
    <property type="entry name" value="Autotransporte_beta"/>
</dbReference>
<dbReference type="RefSeq" id="WP_115608608.1">
    <property type="nucleotide sequence ID" value="NZ_JACHEI010000004.1"/>
</dbReference>
<dbReference type="NCBIfam" id="TIGR01414">
    <property type="entry name" value="autotrans_barl"/>
    <property type="match status" value="1"/>
</dbReference>
<dbReference type="SMART" id="SM00869">
    <property type="entry name" value="Autotransporter"/>
    <property type="match status" value="1"/>
</dbReference>
<organism evidence="3 4">
    <name type="scientific">Bartonella doshiae</name>
    <dbReference type="NCBI Taxonomy" id="33044"/>
    <lineage>
        <taxon>Bacteria</taxon>
        <taxon>Pseudomonadati</taxon>
        <taxon>Pseudomonadota</taxon>
        <taxon>Alphaproteobacteria</taxon>
        <taxon>Hyphomicrobiales</taxon>
        <taxon>Bartonellaceae</taxon>
        <taxon>Bartonella</taxon>
    </lineage>
</organism>
<protein>
    <submittedName>
        <fullName evidence="3">Type V secretory pathway, adhesin AidA</fullName>
    </submittedName>
</protein>
<dbReference type="PANTHER" id="PTHR35037:SF3">
    <property type="entry name" value="C-TERMINAL REGION OF AIDA-LIKE PROTEIN"/>
    <property type="match status" value="1"/>
</dbReference>
<accession>A0A380ZC71</accession>
<dbReference type="InterPro" id="IPR011050">
    <property type="entry name" value="Pectin_lyase_fold/virulence"/>
</dbReference>
<evidence type="ECO:0000259" key="2">
    <source>
        <dbReference type="PROSITE" id="PS51208"/>
    </source>
</evidence>
<dbReference type="EMBL" id="UFTF01000001">
    <property type="protein sequence ID" value="SUV44598.1"/>
    <property type="molecule type" value="Genomic_DNA"/>
</dbReference>
<dbReference type="Pfam" id="PF03797">
    <property type="entry name" value="Autotransporter"/>
    <property type="match status" value="1"/>
</dbReference>
<dbReference type="SUPFAM" id="SSF103515">
    <property type="entry name" value="Autotransporter"/>
    <property type="match status" value="1"/>
</dbReference>
<name>A0A380ZC71_BARDO</name>
<keyword evidence="1" id="KW-0732">Signal</keyword>
<dbReference type="InterPro" id="IPR006315">
    <property type="entry name" value="OM_autotransptr_brl_dom"/>
</dbReference>
<dbReference type="Gene3D" id="2.40.128.130">
    <property type="entry name" value="Autotransporter beta-domain"/>
    <property type="match status" value="1"/>
</dbReference>
<sequence>MSKKSLLSCTAAATIILLGAHFNAQAEILKDQEGKTITESKKSYESISATNGGTIYGIDLTLVGPSNPDGAGVVSAYYNSHNDNAPRSTIELYGNTTVKSTDNGLVAYGNGTIKMTGGTIDSKSSMAANAQGKSAFIQLDNVTINAGYIGLAINDNGMGYMTGGSITSEDDGVDLFINGSRDPELESVKLENVNINAGAHGISNNNYNVTLKNVTITSKISAIYSSSVENSLITVSGGSLQGDINGVEASYRSTIILNDHVNVTSNGSALYAEDYNGKIMMTGGSVEGKTAAFAVKDGGRIDVTDVFSAKAEKSGIRFEAQEGIRNQYSSSEINLTNTKLFVENGTGIFTNSQMDTVNLKNSMIYADILLLGQITEYKPPESGTKPPRGIFTLNADSSILEGGAKIIDDPTMLLNLNNGTKWLLKISTKEKDKDGNLANIDQRSRSDVSILNLNNSTIAFDEPARNYYQTLHVGSGKLDTTAVYNATGNAKIGFNIAWSDGATQIAQKTDRVIIHGDVTGTTTVYFTGQLGDESVEEDTSLLVNTRGVSLIQVSGNAKEDSFKLINNYTTMKGLPYKYTLTAYGPTSSHGKANIEQSLFEEKNEDFWDFRLQNAFLDSVSQVKAPVAQTASYIVMPNALFTAGFTDMLKQSALLADTHTAQNYSFFLSPYGNTATLTSERGALKYGYNADIFYAAAQAGVTSAAIENKDFTIHLGALGTYGQLSFTPQNIEDADKSTLNKWAATAYGSIHHTNGLYVDILASYGIIDGNITTAVFKNAAKLNNTTTLSASATVGKEFATDAEGVTFEPQVQLIYQQLLFDTIEDADNLKIDMRNPSQWLARIGGRLSKTVSTENNNVFSFYGKVNFLKTFGDDGKIQIGDIFDLDPMGASLEGGVGINAKLSQNFSIHGDVSYQQKLQKTGITGASFSGGIRYQF</sequence>
<dbReference type="PROSITE" id="PS51208">
    <property type="entry name" value="AUTOTRANSPORTER"/>
    <property type="match status" value="1"/>
</dbReference>
<evidence type="ECO:0000313" key="4">
    <source>
        <dbReference type="Proteomes" id="UP000254950"/>
    </source>
</evidence>
<feature type="signal peptide" evidence="1">
    <location>
        <begin position="1"/>
        <end position="26"/>
    </location>
</feature>
<dbReference type="OrthoDB" id="7922675at2"/>
<dbReference type="InterPro" id="IPR012332">
    <property type="entry name" value="Autotransporter_pectin_lyase_C"/>
</dbReference>
<evidence type="ECO:0000313" key="3">
    <source>
        <dbReference type="EMBL" id="SUV44598.1"/>
    </source>
</evidence>
<dbReference type="Gene3D" id="2.160.20.20">
    <property type="match status" value="1"/>
</dbReference>
<dbReference type="PANTHER" id="PTHR35037">
    <property type="entry name" value="C-TERMINAL REGION OF AIDA-LIKE PROTEIN"/>
    <property type="match status" value="1"/>
</dbReference>
<dbReference type="SUPFAM" id="SSF51126">
    <property type="entry name" value="Pectin lyase-like"/>
    <property type="match status" value="1"/>
</dbReference>
<reference evidence="3 4" key="1">
    <citation type="submission" date="2018-06" db="EMBL/GenBank/DDBJ databases">
        <authorList>
            <consortium name="Pathogen Informatics"/>
            <person name="Doyle S."/>
        </authorList>
    </citation>
    <scope>NUCLEOTIDE SEQUENCE [LARGE SCALE GENOMIC DNA]</scope>
    <source>
        <strain evidence="3 4">NCTC12862</strain>
    </source>
</reference>
<dbReference type="GO" id="GO:0019867">
    <property type="term" value="C:outer membrane"/>
    <property type="evidence" value="ECO:0007669"/>
    <property type="project" value="InterPro"/>
</dbReference>
<feature type="chain" id="PRO_5017070107" evidence="1">
    <location>
        <begin position="27"/>
        <end position="935"/>
    </location>
</feature>
<evidence type="ECO:0000256" key="1">
    <source>
        <dbReference type="SAM" id="SignalP"/>
    </source>
</evidence>